<protein>
    <submittedName>
        <fullName evidence="6">Transcriptional regulator</fullName>
    </submittedName>
</protein>
<dbReference type="Proteomes" id="UP000051931">
    <property type="component" value="Unassembled WGS sequence"/>
</dbReference>
<dbReference type="Gene3D" id="3.40.50.1360">
    <property type="match status" value="1"/>
</dbReference>
<dbReference type="Pfam" id="PF04198">
    <property type="entry name" value="Sugar-bind"/>
    <property type="match status" value="1"/>
</dbReference>
<evidence type="ECO:0000256" key="2">
    <source>
        <dbReference type="ARBA" id="ARBA00023015"/>
    </source>
</evidence>
<evidence type="ECO:0000256" key="3">
    <source>
        <dbReference type="ARBA" id="ARBA00023125"/>
    </source>
</evidence>
<dbReference type="InterPro" id="IPR037171">
    <property type="entry name" value="NagB/RpiA_transferase-like"/>
</dbReference>
<evidence type="ECO:0000313" key="7">
    <source>
        <dbReference type="Proteomes" id="UP000051931"/>
    </source>
</evidence>
<dbReference type="eggNOG" id="COG2390">
    <property type="taxonomic scope" value="Bacteria"/>
</dbReference>
<organism evidence="6 7">
    <name type="scientific">Lactobacillus psittaci DSM 15354</name>
    <dbReference type="NCBI Taxonomy" id="1122152"/>
    <lineage>
        <taxon>Bacteria</taxon>
        <taxon>Bacillati</taxon>
        <taxon>Bacillota</taxon>
        <taxon>Bacilli</taxon>
        <taxon>Lactobacillales</taxon>
        <taxon>Lactobacillaceae</taxon>
        <taxon>Lactobacillus</taxon>
    </lineage>
</organism>
<evidence type="ECO:0000256" key="1">
    <source>
        <dbReference type="ARBA" id="ARBA00010466"/>
    </source>
</evidence>
<dbReference type="AlphaFoldDB" id="A0A0R1S3R0"/>
<dbReference type="SUPFAM" id="SSF100950">
    <property type="entry name" value="NagB/RpiA/CoA transferase-like"/>
    <property type="match status" value="1"/>
</dbReference>
<evidence type="ECO:0000259" key="5">
    <source>
        <dbReference type="Pfam" id="PF04198"/>
    </source>
</evidence>
<dbReference type="PATRIC" id="fig|1122152.4.peg.596"/>
<dbReference type="Gene3D" id="1.10.10.10">
    <property type="entry name" value="Winged helix-like DNA-binding domain superfamily/Winged helix DNA-binding domain"/>
    <property type="match status" value="1"/>
</dbReference>
<dbReference type="EMBL" id="AZFB01000002">
    <property type="protein sequence ID" value="KRL63679.1"/>
    <property type="molecule type" value="Genomic_DNA"/>
</dbReference>
<dbReference type="PANTHER" id="PTHR34294">
    <property type="entry name" value="TRANSCRIPTIONAL REGULATOR-RELATED"/>
    <property type="match status" value="1"/>
</dbReference>
<dbReference type="GO" id="GO:0003677">
    <property type="term" value="F:DNA binding"/>
    <property type="evidence" value="ECO:0007669"/>
    <property type="project" value="UniProtKB-KW"/>
</dbReference>
<dbReference type="PANTHER" id="PTHR34294:SF1">
    <property type="entry name" value="TRANSCRIPTIONAL REGULATOR LSRR"/>
    <property type="match status" value="1"/>
</dbReference>
<name>A0A0R1S3R0_9LACO</name>
<evidence type="ECO:0000313" key="6">
    <source>
        <dbReference type="EMBL" id="KRL63679.1"/>
    </source>
</evidence>
<proteinExistence type="inferred from homology"/>
<comment type="similarity">
    <text evidence="1">Belongs to the SorC transcriptional regulatory family.</text>
</comment>
<gene>
    <name evidence="6" type="ORF">FC23_GL000588</name>
</gene>
<reference evidence="6 7" key="1">
    <citation type="journal article" date="2015" name="Genome Announc.">
        <title>Expanding the biotechnology potential of lactobacilli through comparative genomics of 213 strains and associated genera.</title>
        <authorList>
            <person name="Sun Z."/>
            <person name="Harris H.M."/>
            <person name="McCann A."/>
            <person name="Guo C."/>
            <person name="Argimon S."/>
            <person name="Zhang W."/>
            <person name="Yang X."/>
            <person name="Jeffery I.B."/>
            <person name="Cooney J.C."/>
            <person name="Kagawa T.F."/>
            <person name="Liu W."/>
            <person name="Song Y."/>
            <person name="Salvetti E."/>
            <person name="Wrobel A."/>
            <person name="Rasinkangas P."/>
            <person name="Parkhill J."/>
            <person name="Rea M.C."/>
            <person name="O'Sullivan O."/>
            <person name="Ritari J."/>
            <person name="Douillard F.P."/>
            <person name="Paul Ross R."/>
            <person name="Yang R."/>
            <person name="Briner A.E."/>
            <person name="Felis G.E."/>
            <person name="de Vos W.M."/>
            <person name="Barrangou R."/>
            <person name="Klaenhammer T.R."/>
            <person name="Caufield P.W."/>
            <person name="Cui Y."/>
            <person name="Zhang H."/>
            <person name="O'Toole P.W."/>
        </authorList>
    </citation>
    <scope>NUCLEOTIDE SEQUENCE [LARGE SCALE GENOMIC DNA]</scope>
    <source>
        <strain evidence="6 7">DSM 15354</strain>
    </source>
</reference>
<keyword evidence="7" id="KW-1185">Reference proteome</keyword>
<dbReference type="InterPro" id="IPR036388">
    <property type="entry name" value="WH-like_DNA-bd_sf"/>
</dbReference>
<accession>A0A0R1S3R0</accession>
<comment type="caution">
    <text evidence="6">The sequence shown here is derived from an EMBL/GenBank/DDBJ whole genome shotgun (WGS) entry which is preliminary data.</text>
</comment>
<keyword evidence="4" id="KW-0804">Transcription</keyword>
<dbReference type="InterPro" id="IPR051054">
    <property type="entry name" value="SorC_transcr_regulators"/>
</dbReference>
<keyword evidence="2" id="KW-0805">Transcription regulation</keyword>
<evidence type="ECO:0000256" key="4">
    <source>
        <dbReference type="ARBA" id="ARBA00023163"/>
    </source>
</evidence>
<feature type="domain" description="Sugar-binding" evidence="5">
    <location>
        <begin position="62"/>
        <end position="314"/>
    </location>
</feature>
<sequence>MIFMVESYDNSQLADIARDYYLSKLPITQISQKYNLSRYLIAKALEEAEASGVVHISIKSSVKRNNQLETKLRSLFDLKEAFVLKNEDTTSHDNEQIVDFAAHQIQNYSKGAKEIGLTWGTTVLDTIVHFDEIKRPDLSFVQLAGMSLRTDTPHANYSLIQRAAEKFDAKSYVLPIPLYILNQSAHDLMEKEPAIEELYKKYQHLDLIFTGVGTLASMESNRVWGKLQNQIFAGVDQNQVAGMVFGRAYDINGHIFEDVEKKFSGIKREDLLNTPIRFAIVKNKFKTHSLLGALRTHLITHLVINEAIANKLLQEAEKFS</sequence>
<dbReference type="STRING" id="1122152.GCA_000425905_00354"/>
<keyword evidence="3" id="KW-0238">DNA-binding</keyword>
<dbReference type="GO" id="GO:0030246">
    <property type="term" value="F:carbohydrate binding"/>
    <property type="evidence" value="ECO:0007669"/>
    <property type="project" value="InterPro"/>
</dbReference>
<dbReference type="InterPro" id="IPR007324">
    <property type="entry name" value="Sugar-bd_dom_put"/>
</dbReference>